<dbReference type="Proteomes" id="UP000184069">
    <property type="component" value="Unassembled WGS sequence"/>
</dbReference>
<evidence type="ECO:0000313" key="2">
    <source>
        <dbReference type="EMBL" id="SHL52070.1"/>
    </source>
</evidence>
<gene>
    <name evidence="1" type="ORF">BBH99_10795</name>
    <name evidence="2" type="ORF">SAMN05444407_104298</name>
</gene>
<dbReference type="AlphaFoldDB" id="A0A1M7BAQ8"/>
<dbReference type="EMBL" id="FRBM01000004">
    <property type="protein sequence ID" value="SHL52070.1"/>
    <property type="molecule type" value="Genomic_DNA"/>
</dbReference>
<reference evidence="2 4" key="2">
    <citation type="submission" date="2016-11" db="EMBL/GenBank/DDBJ databases">
        <authorList>
            <person name="Jaros S."/>
            <person name="Januszkiewicz K."/>
            <person name="Wedrychowicz H."/>
        </authorList>
    </citation>
    <scope>NUCLEOTIDE SEQUENCE [LARGE SCALE GENOMIC DNA]</scope>
    <source>
        <strain evidence="2 4">DSM 27621</strain>
    </source>
</reference>
<name>A0A1M7BAQ8_9FLAO</name>
<dbReference type="STRING" id="1423959.SAMN05444407_104298"/>
<proteinExistence type="predicted"/>
<evidence type="ECO:0000313" key="4">
    <source>
        <dbReference type="Proteomes" id="UP000184069"/>
    </source>
</evidence>
<organism evidence="2 4">
    <name type="scientific">Chryseobacterium contaminans</name>
    <dbReference type="NCBI Taxonomy" id="1423959"/>
    <lineage>
        <taxon>Bacteria</taxon>
        <taxon>Pseudomonadati</taxon>
        <taxon>Bacteroidota</taxon>
        <taxon>Flavobacteriia</taxon>
        <taxon>Flavobacteriales</taxon>
        <taxon>Weeksellaceae</taxon>
        <taxon>Chryseobacterium group</taxon>
        <taxon>Chryseobacterium</taxon>
    </lineage>
</organism>
<dbReference type="RefSeq" id="WP_066697642.1">
    <property type="nucleotide sequence ID" value="NZ_FRBM01000004.1"/>
</dbReference>
<protein>
    <recommendedName>
        <fullName evidence="5">Outer membrane protein beta-barrel domain-containing protein</fullName>
    </recommendedName>
</protein>
<sequence>MRKICLLTGLLTVSAYHAQIKFEKGYFINNSGEKKEVLIKNMGWRNNPINFEYKTDDSPEIKKGDINNVKEFSIDGEDRYIRTTVMIDRSSTNLNSLSYNKAPDLKSETVFLKYIIEGKAELFYYENSDLRKFFYSIDKSEPEQLIYKRYYVDEGNLGYNEDYKKQIEEHLKCGTTGLQLENINYTANDLKKIFNQYNQCSGQQSTDYTNSDSKKNIYHLNIRPGINFSSFETTHHYNFESMNTDFGSYTSFRLGLELEYILPFNKNKWAIFIEPNYQYYKSSKDIIENEGTLFEYKYNAKIDYKSIEIPLGIRHYLFLNDRSKIFLNAAYAVGINLNSSLKFNREELEVASAYNFVFGAGYKYNDKFSAEVRVGTSRNLLRNYISIDSDYKTVSLILGYTLF</sequence>
<evidence type="ECO:0000313" key="1">
    <source>
        <dbReference type="EMBL" id="OCA77840.1"/>
    </source>
</evidence>
<accession>A0A1M7BAQ8</accession>
<evidence type="ECO:0000313" key="3">
    <source>
        <dbReference type="Proteomes" id="UP000093508"/>
    </source>
</evidence>
<evidence type="ECO:0008006" key="5">
    <source>
        <dbReference type="Google" id="ProtNLM"/>
    </source>
</evidence>
<dbReference type="Proteomes" id="UP000093508">
    <property type="component" value="Unassembled WGS sequence"/>
</dbReference>
<reference evidence="1 3" key="1">
    <citation type="submission" date="2016-07" db="EMBL/GenBank/DDBJ databases">
        <authorList>
            <person name="Jeong J.-J."/>
            <person name="Kim D.W."/>
            <person name="Sang M.K."/>
            <person name="Choi I.-G."/>
            <person name="Kim K.D."/>
        </authorList>
    </citation>
    <scope>NUCLEOTIDE SEQUENCE [LARGE SCALE GENOMIC DNA]</scope>
    <source>
        <strain evidence="1 3">C-26</strain>
    </source>
</reference>
<dbReference type="OrthoDB" id="921445at2"/>
<dbReference type="EMBL" id="MAYF01000309">
    <property type="protein sequence ID" value="OCA77840.1"/>
    <property type="molecule type" value="Genomic_DNA"/>
</dbReference>
<keyword evidence="3" id="KW-1185">Reference proteome</keyword>